<dbReference type="PATRIC" id="fig|1216932.3.peg.2089"/>
<dbReference type="Pfam" id="PF06935">
    <property type="entry name" value="DUF1284"/>
    <property type="match status" value="1"/>
</dbReference>
<dbReference type="RefSeq" id="WP_044038973.1">
    <property type="nucleotide sequence ID" value="NZ_HG917868.1"/>
</dbReference>
<gene>
    <name evidence="1" type="ORF">CM240_2088</name>
</gene>
<evidence type="ECO:0000313" key="2">
    <source>
        <dbReference type="Proteomes" id="UP000019426"/>
    </source>
</evidence>
<dbReference type="KEGG" id="clt:CM240_2088"/>
<dbReference type="EMBL" id="HG917868">
    <property type="protein sequence ID" value="CDM69246.1"/>
    <property type="molecule type" value="Genomic_DNA"/>
</dbReference>
<keyword evidence="2" id="KW-1185">Reference proteome</keyword>
<accession>W6RX42</accession>
<dbReference type="OrthoDB" id="121064at2"/>
<dbReference type="eggNOG" id="COG3543">
    <property type="taxonomic scope" value="Bacteria"/>
</dbReference>
<name>W6RX42_9CLOT</name>
<dbReference type="HOGENOM" id="CLU_129126_1_0_9"/>
<sequence>MKEIKLRYHHIMCIHTYSGHGYDEKFAENIEKIIKIFKEEPNINIRFIDNCDDVCKSCPNRNGEYCLGEDSIREKDNRVKKYFELDRKSIDTYKDLVGEIKPTFSELQDISEVCGRCDFKKLCNKVLPKNI</sequence>
<evidence type="ECO:0008006" key="3">
    <source>
        <dbReference type="Google" id="ProtNLM"/>
    </source>
</evidence>
<dbReference type="AlphaFoldDB" id="W6RX42"/>
<dbReference type="Proteomes" id="UP000019426">
    <property type="component" value="Chromosome M2/40_rep1"/>
</dbReference>
<organism evidence="1 2">
    <name type="scientific">Clostridium bornimense</name>
    <dbReference type="NCBI Taxonomy" id="1216932"/>
    <lineage>
        <taxon>Bacteria</taxon>
        <taxon>Bacillati</taxon>
        <taxon>Bacillota</taxon>
        <taxon>Clostridia</taxon>
        <taxon>Eubacteriales</taxon>
        <taxon>Clostridiaceae</taxon>
        <taxon>Clostridium</taxon>
    </lineage>
</organism>
<evidence type="ECO:0000313" key="1">
    <source>
        <dbReference type="EMBL" id="CDM69246.1"/>
    </source>
</evidence>
<reference evidence="1 2" key="1">
    <citation type="submission" date="2013-11" db="EMBL/GenBank/DDBJ databases">
        <title>Complete genome sequence of Clostridum sp. M2/40.</title>
        <authorList>
            <person name="Wibberg D."/>
            <person name="Puehler A."/>
            <person name="Schlueter A."/>
        </authorList>
    </citation>
    <scope>NUCLEOTIDE SEQUENCE [LARGE SCALE GENOMIC DNA]</scope>
    <source>
        <strain evidence="2">M2/40</strain>
    </source>
</reference>
<proteinExistence type="predicted"/>
<dbReference type="InterPro" id="IPR009702">
    <property type="entry name" value="DUF1284"/>
</dbReference>
<protein>
    <recommendedName>
        <fullName evidence="3">Iron-sulfur binding protein</fullName>
    </recommendedName>
</protein>
<dbReference type="STRING" id="1216932.CM240_2088"/>